<dbReference type="InterPro" id="IPR046346">
    <property type="entry name" value="Aminoacid_DH-like_N_sf"/>
</dbReference>
<dbReference type="PATRIC" id="fig|1359184.3.peg.1221"/>
<dbReference type="GO" id="GO:0004352">
    <property type="term" value="F:glutamate dehydrogenase (NAD+) activity"/>
    <property type="evidence" value="ECO:0007669"/>
    <property type="project" value="InterPro"/>
</dbReference>
<dbReference type="Pfam" id="PF21078">
    <property type="entry name" value="GDH_HM3"/>
    <property type="match status" value="1"/>
</dbReference>
<dbReference type="InterPro" id="IPR049056">
    <property type="entry name" value="NAD_Glu_DH_HM3"/>
</dbReference>
<dbReference type="InterPro" id="IPR007780">
    <property type="entry name" value="NAD_Glu_DH_bac"/>
</dbReference>
<comment type="caution">
    <text evidence="3">The sequence shown here is derived from an EMBL/GenBank/DDBJ whole genome shotgun (WGS) entry which is preliminary data.</text>
</comment>
<dbReference type="AlphaFoldDB" id="A0A0F3M8V4"/>
<evidence type="ECO:0000259" key="1">
    <source>
        <dbReference type="Pfam" id="PF05088"/>
    </source>
</evidence>
<dbReference type="Proteomes" id="UP000033769">
    <property type="component" value="Unassembled WGS sequence"/>
</dbReference>
<dbReference type="GO" id="GO:0006538">
    <property type="term" value="P:L-glutamate catabolic process"/>
    <property type="evidence" value="ECO:0007669"/>
    <property type="project" value="InterPro"/>
</dbReference>
<dbReference type="InterPro" id="IPR028971">
    <property type="entry name" value="NAD-GDH_cat"/>
</dbReference>
<evidence type="ECO:0000313" key="4">
    <source>
        <dbReference type="Proteomes" id="UP000033769"/>
    </source>
</evidence>
<dbReference type="InterPro" id="IPR049064">
    <property type="entry name" value="NAD_Glu_DH_ACT3"/>
</dbReference>
<dbReference type="GO" id="GO:0004069">
    <property type="term" value="F:L-aspartate:2-oxoglutarate aminotransferase activity"/>
    <property type="evidence" value="ECO:0007669"/>
    <property type="project" value="InterPro"/>
</dbReference>
<gene>
    <name evidence="3" type="ORF">OTSGILL_1672</name>
</gene>
<dbReference type="SUPFAM" id="SSF53223">
    <property type="entry name" value="Aminoacid dehydrogenase-like, N-terminal domain"/>
    <property type="match status" value="1"/>
</dbReference>
<accession>A0A0F3M8V4</accession>
<name>A0A0F3M8V4_ORITS</name>
<sequence length="474" mass="54203">MFLPSARLTPNVHANITGRLIKAFNTKILSSELNTVPPNFCSIYISMSVDNNTLANLNIKELESDLENLSAQWIESFKASLIKSYGLFEGLKLFKDNACIFPKNYIQNFNSTEAVNDLKYVIQAQKSAKKVFNFIVHSQHIYSLKIYNPGSKLPLSQIFPLIENLNFNILDEQTFKISAENGRPLISQLALDSNKQEPIAIGNSLNVQQDLNALYSMNNNQSDTWIYNFNLSPKIELTTLNLEVMKKNVEAILEKITTEVLEYDVLYKLTTLINIDVYQVRLLQALVHYLQQIKFAYSKDYVKSLLIKHYQFTNTLLKLFDYRFNPHAVTKHDINNIEQELLKHLNLIGSSAEDKVLRTMLALVKAISRTNYYHLTKNGNHKNYLSFKIKSQLIPDLPLPVPYAEIFVFSNEFEGIHLRGGKVARGGIRWSDRGEDYRTEVLGLMKAQMTKNTIIVPVGSKGGFFCKGFARKYC</sequence>
<dbReference type="PANTHER" id="PTHR43403:SF1">
    <property type="entry name" value="NAD-SPECIFIC GLUTAMATE DEHYDROGENASE"/>
    <property type="match status" value="1"/>
</dbReference>
<dbReference type="Pfam" id="PF05088">
    <property type="entry name" value="Bac_GDH_CD"/>
    <property type="match status" value="1"/>
</dbReference>
<organism evidence="3 4">
    <name type="scientific">Orientia tsutsugamushi str. Gilliam</name>
    <dbReference type="NCBI Taxonomy" id="1359184"/>
    <lineage>
        <taxon>Bacteria</taxon>
        <taxon>Pseudomonadati</taxon>
        <taxon>Pseudomonadota</taxon>
        <taxon>Alphaproteobacteria</taxon>
        <taxon>Rickettsiales</taxon>
        <taxon>Rickettsiaceae</taxon>
        <taxon>Rickettsieae</taxon>
        <taxon>Orientia</taxon>
    </lineage>
</organism>
<dbReference type="EMBL" id="LANO01000028">
    <property type="protein sequence ID" value="KJV52193.1"/>
    <property type="molecule type" value="Genomic_DNA"/>
</dbReference>
<protein>
    <submittedName>
        <fullName evidence="3">Bacterial NAD-glutamate dehydrogenase family protein</fullName>
    </submittedName>
</protein>
<dbReference type="PANTHER" id="PTHR43403">
    <property type="entry name" value="NAD-SPECIFIC GLUTAMATE DEHYDROGENASE"/>
    <property type="match status" value="1"/>
</dbReference>
<dbReference type="Pfam" id="PF21077">
    <property type="entry name" value="GDH_ACT3"/>
    <property type="match status" value="1"/>
</dbReference>
<feature type="domain" description="NAD-glutamate dehydrogenase catalytic" evidence="1">
    <location>
        <begin position="341"/>
        <end position="469"/>
    </location>
</feature>
<evidence type="ECO:0000313" key="3">
    <source>
        <dbReference type="EMBL" id="KJV52193.1"/>
    </source>
</evidence>
<proteinExistence type="predicted"/>
<reference evidence="3 4" key="1">
    <citation type="submission" date="2015-02" db="EMBL/GenBank/DDBJ databases">
        <title>Genome Sequencing of Rickettsiales.</title>
        <authorList>
            <person name="Daugherty S.C."/>
            <person name="Su Q."/>
            <person name="Abolude K."/>
            <person name="Beier-Sexton M."/>
            <person name="Carlyon J.A."/>
            <person name="Carter R."/>
            <person name="Day N.P."/>
            <person name="Dumler S.J."/>
            <person name="Dyachenko V."/>
            <person name="Godinez A."/>
            <person name="Kurtti T.J."/>
            <person name="Lichay M."/>
            <person name="Mullins K.E."/>
            <person name="Ott S."/>
            <person name="Pappas-Brown V."/>
            <person name="Paris D.H."/>
            <person name="Patel P."/>
            <person name="Richards A.L."/>
            <person name="Sadzewicz L."/>
            <person name="Sears K."/>
            <person name="Seidman D."/>
            <person name="Sengamalay N."/>
            <person name="Stenos J."/>
            <person name="Tallon L.J."/>
            <person name="Vincent G."/>
            <person name="Fraser C.M."/>
            <person name="Munderloh U."/>
            <person name="Dunning-Hotopp J.C."/>
        </authorList>
    </citation>
    <scope>NUCLEOTIDE SEQUENCE [LARGE SCALE GENOMIC DNA]</scope>
    <source>
        <strain evidence="3 4">Gilliam</strain>
    </source>
</reference>
<evidence type="ECO:0000259" key="2">
    <source>
        <dbReference type="Pfam" id="PF21077"/>
    </source>
</evidence>
<feature type="domain" description="NAD-glutamate dehydrogenase ACT3" evidence="2">
    <location>
        <begin position="139"/>
        <end position="200"/>
    </location>
</feature>